<evidence type="ECO:0000259" key="8">
    <source>
        <dbReference type="Pfam" id="PF02163"/>
    </source>
</evidence>
<proteinExistence type="inferred from homology"/>
<organism evidence="9 10">
    <name type="scientific">Novipirellula aureliae</name>
    <dbReference type="NCBI Taxonomy" id="2527966"/>
    <lineage>
        <taxon>Bacteria</taxon>
        <taxon>Pseudomonadati</taxon>
        <taxon>Planctomycetota</taxon>
        <taxon>Planctomycetia</taxon>
        <taxon>Pirellulales</taxon>
        <taxon>Pirellulaceae</taxon>
        <taxon>Novipirellula</taxon>
    </lineage>
</organism>
<evidence type="ECO:0000256" key="1">
    <source>
        <dbReference type="ARBA" id="ARBA00001947"/>
    </source>
</evidence>
<feature type="domain" description="Peptidase M50" evidence="8">
    <location>
        <begin position="163"/>
        <end position="353"/>
    </location>
</feature>
<feature type="transmembrane region" description="Helical" evidence="7">
    <location>
        <begin position="156"/>
        <end position="175"/>
    </location>
</feature>
<evidence type="ECO:0000256" key="2">
    <source>
        <dbReference type="ARBA" id="ARBA00004127"/>
    </source>
</evidence>
<dbReference type="GO" id="GO:0012505">
    <property type="term" value="C:endomembrane system"/>
    <property type="evidence" value="ECO:0007669"/>
    <property type="project" value="UniProtKB-SubCell"/>
</dbReference>
<reference evidence="9 10" key="1">
    <citation type="submission" date="2019-02" db="EMBL/GenBank/DDBJ databases">
        <title>Deep-cultivation of Planctomycetes and their phenomic and genomic characterization uncovers novel biology.</title>
        <authorList>
            <person name="Wiegand S."/>
            <person name="Jogler M."/>
            <person name="Boedeker C."/>
            <person name="Pinto D."/>
            <person name="Vollmers J."/>
            <person name="Rivas-Marin E."/>
            <person name="Kohn T."/>
            <person name="Peeters S.H."/>
            <person name="Heuer A."/>
            <person name="Rast P."/>
            <person name="Oberbeckmann S."/>
            <person name="Bunk B."/>
            <person name="Jeske O."/>
            <person name="Meyerdierks A."/>
            <person name="Storesund J.E."/>
            <person name="Kallscheuer N."/>
            <person name="Luecker S."/>
            <person name="Lage O.M."/>
            <person name="Pohl T."/>
            <person name="Merkel B.J."/>
            <person name="Hornburger P."/>
            <person name="Mueller R.-W."/>
            <person name="Bruemmer F."/>
            <person name="Labrenz M."/>
            <person name="Spormann A.M."/>
            <person name="Op Den Camp H."/>
            <person name="Overmann J."/>
            <person name="Amann R."/>
            <person name="Jetten M.S.M."/>
            <person name="Mascher T."/>
            <person name="Medema M.H."/>
            <person name="Devos D.P."/>
            <person name="Kaster A.-K."/>
            <person name="Ovreas L."/>
            <person name="Rohde M."/>
            <person name="Galperin M.Y."/>
            <person name="Jogler C."/>
        </authorList>
    </citation>
    <scope>NUCLEOTIDE SEQUENCE [LARGE SCALE GENOMIC DNA]</scope>
    <source>
        <strain evidence="9 10">Q31b</strain>
    </source>
</reference>
<dbReference type="GO" id="GO:0005737">
    <property type="term" value="C:cytoplasm"/>
    <property type="evidence" value="ECO:0007669"/>
    <property type="project" value="TreeGrafter"/>
</dbReference>
<comment type="cofactor">
    <cofactor evidence="1">
        <name>Zn(2+)</name>
        <dbReference type="ChEBI" id="CHEBI:29105"/>
    </cofactor>
</comment>
<protein>
    <submittedName>
        <fullName evidence="9">Peptidase family M50</fullName>
    </submittedName>
</protein>
<comment type="similarity">
    <text evidence="3">Belongs to the peptidase M50B family.</text>
</comment>
<dbReference type="InterPro" id="IPR008915">
    <property type="entry name" value="Peptidase_M50"/>
</dbReference>
<dbReference type="Gene3D" id="2.40.50.100">
    <property type="match status" value="1"/>
</dbReference>
<keyword evidence="4 7" id="KW-0812">Transmembrane</keyword>
<dbReference type="Gene3D" id="1.10.287.470">
    <property type="entry name" value="Helix hairpin bin"/>
    <property type="match status" value="1"/>
</dbReference>
<evidence type="ECO:0000313" key="10">
    <source>
        <dbReference type="Proteomes" id="UP000315471"/>
    </source>
</evidence>
<feature type="transmembrane region" description="Helical" evidence="7">
    <location>
        <begin position="318"/>
        <end position="344"/>
    </location>
</feature>
<dbReference type="Proteomes" id="UP000315471">
    <property type="component" value="Unassembled WGS sequence"/>
</dbReference>
<evidence type="ECO:0000256" key="6">
    <source>
        <dbReference type="ARBA" id="ARBA00023136"/>
    </source>
</evidence>
<feature type="transmembrane region" description="Helical" evidence="7">
    <location>
        <begin position="392"/>
        <end position="413"/>
    </location>
</feature>
<comment type="caution">
    <text evidence="9">The sequence shown here is derived from an EMBL/GenBank/DDBJ whole genome shotgun (WGS) entry which is preliminary data.</text>
</comment>
<name>A0A5C6E7I8_9BACT</name>
<dbReference type="OrthoDB" id="9759690at2"/>
<evidence type="ECO:0000256" key="7">
    <source>
        <dbReference type="SAM" id="Phobius"/>
    </source>
</evidence>
<keyword evidence="10" id="KW-1185">Reference proteome</keyword>
<dbReference type="EMBL" id="SJPY01000002">
    <property type="protein sequence ID" value="TWU43917.1"/>
    <property type="molecule type" value="Genomic_DNA"/>
</dbReference>
<evidence type="ECO:0000256" key="3">
    <source>
        <dbReference type="ARBA" id="ARBA00007931"/>
    </source>
</evidence>
<dbReference type="GO" id="GO:0004222">
    <property type="term" value="F:metalloendopeptidase activity"/>
    <property type="evidence" value="ECO:0007669"/>
    <property type="project" value="InterPro"/>
</dbReference>
<keyword evidence="5 7" id="KW-1133">Transmembrane helix</keyword>
<dbReference type="AlphaFoldDB" id="A0A5C6E7I8"/>
<dbReference type="SUPFAM" id="SSF111369">
    <property type="entry name" value="HlyD-like secretion proteins"/>
    <property type="match status" value="1"/>
</dbReference>
<evidence type="ECO:0000313" key="9">
    <source>
        <dbReference type="EMBL" id="TWU43917.1"/>
    </source>
</evidence>
<sequence>MADSILPNEIRSVPSVLIRRDLRSVSVQGYARAYRMVIDDVSGKFSRISEHAWQQLHGDRVDPSLSTQAKVADWTCERLESPSNPSKPFNFLAIQIPLGSIDGIARRLAPVSGFLFSPVAILFWMSIIVASIAVLVSRSEAWVASLRLLPVYLRSANAFGIGITFLITKVLHELAHAVMCRRMGAESKSVGVYLFCGVPCPYCDVTDVWRIANPVRRAAVMLAGIYVELIIAASATWVWVLADDPAARMYAMNLILVCGISTVLFNANPLMRYDGYYVLLDAVGSTNLRREAREAFESTIIARIAGKQYQKIRRSDKIAIGLSSYHIASTIYRTTVLFAIAALIVHVANLLHLSVLGIGLVCIVAVRLMAAKTKASISVLQGKGSWMGVSKWRRFAIVSTPAVLLLLILFLPLPRYREVAGIIDAANSSSVFLPPSSQISKIKAEYGDHVAAGDRLALLTDETSRIEITRLEGELRLANMRGELARRDALDRPKVAEQWKTLQAAEESVGALLDKAKKRLAETQVHSPVSGVVIPPQATTPVDEPNQSVWLASFAGTVYDSRQPFCRIATNEERQAMFWLDAKDQRWVTRGTAIRVRIDYGQREWVDTKIESVSQMSEDRTSVTRDAVYRVICPLPTLPHEPLLDSIGRSCVGVVKLPSRSLAADFVNMLSEFVSGG</sequence>
<accession>A0A5C6E7I8</accession>
<dbReference type="RefSeq" id="WP_146598968.1">
    <property type="nucleotide sequence ID" value="NZ_SJPY01000002.1"/>
</dbReference>
<gene>
    <name evidence="9" type="ORF">Q31b_14490</name>
</gene>
<keyword evidence="6 7" id="KW-0472">Membrane</keyword>
<dbReference type="Pfam" id="PF02163">
    <property type="entry name" value="Peptidase_M50"/>
    <property type="match status" value="1"/>
</dbReference>
<dbReference type="GO" id="GO:0031293">
    <property type="term" value="P:membrane protein intracellular domain proteolysis"/>
    <property type="evidence" value="ECO:0007669"/>
    <property type="project" value="TreeGrafter"/>
</dbReference>
<feature type="transmembrane region" description="Helical" evidence="7">
    <location>
        <begin position="114"/>
        <end position="136"/>
    </location>
</feature>
<dbReference type="PANTHER" id="PTHR13325">
    <property type="entry name" value="PROTEASE M50 MEMBRANE-BOUND TRANSCRIPTION FACTOR SITE 2 PROTEASE"/>
    <property type="match status" value="1"/>
</dbReference>
<dbReference type="PANTHER" id="PTHR13325:SF3">
    <property type="entry name" value="MEMBRANE-BOUND TRANSCRIPTION FACTOR SITE-2 PROTEASE"/>
    <property type="match status" value="1"/>
</dbReference>
<feature type="transmembrane region" description="Helical" evidence="7">
    <location>
        <begin position="219"/>
        <end position="241"/>
    </location>
</feature>
<evidence type="ECO:0000256" key="5">
    <source>
        <dbReference type="ARBA" id="ARBA00022989"/>
    </source>
</evidence>
<comment type="subcellular location">
    <subcellularLocation>
        <location evidence="2">Endomembrane system</location>
        <topology evidence="2">Multi-pass membrane protein</topology>
    </subcellularLocation>
</comment>
<dbReference type="GO" id="GO:0016020">
    <property type="term" value="C:membrane"/>
    <property type="evidence" value="ECO:0007669"/>
    <property type="project" value="InterPro"/>
</dbReference>
<feature type="transmembrane region" description="Helical" evidence="7">
    <location>
        <begin position="247"/>
        <end position="267"/>
    </location>
</feature>
<evidence type="ECO:0000256" key="4">
    <source>
        <dbReference type="ARBA" id="ARBA00022692"/>
    </source>
</evidence>
<dbReference type="InterPro" id="IPR001193">
    <property type="entry name" value="MBTPS2"/>
</dbReference>
<feature type="transmembrane region" description="Helical" evidence="7">
    <location>
        <begin position="350"/>
        <end position="371"/>
    </location>
</feature>